<dbReference type="Pfam" id="PF15739">
    <property type="entry name" value="TSNAXIP1_N"/>
    <property type="match status" value="1"/>
</dbReference>
<reference evidence="5" key="1">
    <citation type="submission" date="2019-05" db="EMBL/GenBank/DDBJ databases">
        <title>Annotation for the trematode Fasciolopsis buski.</title>
        <authorList>
            <person name="Choi Y.-J."/>
        </authorList>
    </citation>
    <scope>NUCLEOTIDE SEQUENCE</scope>
    <source>
        <strain evidence="5">HT</strain>
        <tissue evidence="5">Whole worm</tissue>
    </source>
</reference>
<dbReference type="PANTHER" id="PTHR16306:SF0">
    <property type="entry name" value="TRANSLIN-ASSOCIATED FACTOR X-INTERACTING PROTEIN 1"/>
    <property type="match status" value="1"/>
</dbReference>
<evidence type="ECO:0000256" key="3">
    <source>
        <dbReference type="SAM" id="MobiDB-lite"/>
    </source>
</evidence>
<keyword evidence="6" id="KW-1185">Reference proteome</keyword>
<dbReference type="InterPro" id="IPR032755">
    <property type="entry name" value="TSNAXIP1_N"/>
</dbReference>
<feature type="compositionally biased region" description="Basic residues" evidence="3">
    <location>
        <begin position="438"/>
        <end position="449"/>
    </location>
</feature>
<keyword evidence="1 2" id="KW-0175">Coiled coil</keyword>
<gene>
    <name evidence="5" type="ORF">FBUS_02577</name>
</gene>
<protein>
    <submittedName>
        <fullName evidence="5">Putative myosin heavy chain</fullName>
    </submittedName>
</protein>
<dbReference type="PANTHER" id="PTHR16306">
    <property type="entry name" value="TRANSLIN-ASSOCIATED FACTOR X-INTERACTING PROTEIN 1"/>
    <property type="match status" value="1"/>
</dbReference>
<evidence type="ECO:0000313" key="6">
    <source>
        <dbReference type="Proteomes" id="UP000728185"/>
    </source>
</evidence>
<evidence type="ECO:0000259" key="4">
    <source>
        <dbReference type="Pfam" id="PF15739"/>
    </source>
</evidence>
<organism evidence="5 6">
    <name type="scientific">Fasciolopsis buskii</name>
    <dbReference type="NCBI Taxonomy" id="27845"/>
    <lineage>
        <taxon>Eukaryota</taxon>
        <taxon>Metazoa</taxon>
        <taxon>Spiralia</taxon>
        <taxon>Lophotrochozoa</taxon>
        <taxon>Platyhelminthes</taxon>
        <taxon>Trematoda</taxon>
        <taxon>Digenea</taxon>
        <taxon>Plagiorchiida</taxon>
        <taxon>Echinostomata</taxon>
        <taxon>Echinostomatoidea</taxon>
        <taxon>Fasciolidae</taxon>
        <taxon>Fasciolopsis</taxon>
    </lineage>
</organism>
<dbReference type="AlphaFoldDB" id="A0A8E0S6G0"/>
<comment type="caution">
    <text evidence="5">The sequence shown here is derived from an EMBL/GenBank/DDBJ whole genome shotgun (WGS) entry which is preliminary data.</text>
</comment>
<evidence type="ECO:0000313" key="5">
    <source>
        <dbReference type="EMBL" id="KAA0200715.1"/>
    </source>
</evidence>
<feature type="domain" description="Translin-associated factor X-interacting protein 1 N-terminal" evidence="4">
    <location>
        <begin position="76"/>
        <end position="160"/>
    </location>
</feature>
<dbReference type="Proteomes" id="UP000728185">
    <property type="component" value="Unassembled WGS sequence"/>
</dbReference>
<feature type="region of interest" description="Disordered" evidence="3">
    <location>
        <begin position="433"/>
        <end position="462"/>
    </location>
</feature>
<name>A0A8E0S6G0_9TREM</name>
<evidence type="ECO:0000256" key="1">
    <source>
        <dbReference type="ARBA" id="ARBA00023054"/>
    </source>
</evidence>
<dbReference type="EMBL" id="LUCM01000343">
    <property type="protein sequence ID" value="KAA0200715.1"/>
    <property type="molecule type" value="Genomic_DNA"/>
</dbReference>
<dbReference type="OrthoDB" id="261426at2759"/>
<evidence type="ECO:0000256" key="2">
    <source>
        <dbReference type="SAM" id="Coils"/>
    </source>
</evidence>
<accession>A0A8E0S6G0</accession>
<proteinExistence type="predicted"/>
<dbReference type="GO" id="GO:0005737">
    <property type="term" value="C:cytoplasm"/>
    <property type="evidence" value="ECO:0007669"/>
    <property type="project" value="TreeGrafter"/>
</dbReference>
<feature type="compositionally biased region" description="Polar residues" evidence="3">
    <location>
        <begin position="451"/>
        <end position="461"/>
    </location>
</feature>
<feature type="coiled-coil region" evidence="2">
    <location>
        <begin position="245"/>
        <end position="309"/>
    </location>
</feature>
<sequence>MSSKRPKKAAENVLNEIDRWPSNAAGRSYASSNILVSDGRLLVLSEAQTKIPNLVPKPKFLSYMEEQISKSLLTVKKSDIDGRLQVFREAFAMILTTFKTYEPLLTQIYREYEIALDHYKHEVQKLRPAKEYLWTIYQECDEKILAMQKRERPEVEELQRRIFKLKGLISEQKEEQTLMQLEMDKLKECLEEEHARYRHESDARHLLVTEINTMRNQYNELEGIARQTQTVSKEVGDPTLLKIALENARKAQSEAEFELIRLKAEYVDIVPKKQYDALLYQHQQLKEEKEEYVDKYNEAIANLRDCEEQLTLVATKRDEYMNSMYQLNRASTPRPDWDAVGRHLPCGHSKWIEDTMGLTSQQKLDHLIHEMEAIGKEADHLPVLFPAKGLSDSVPRFLRSDEAVCRRLVQLRDCLILTEEIWDYRKRDRDNSKEVKETRRKSFSRRRMSQAKITPTGTVSKSPAGHATFDEILEKFFCQTFGVAKIRMEWAYGFYEGLRRYKDFMALDEMRKIIDNEMDELCHWHQEQWLEKVKERLIVASENEDENVENLATGLINKDVLETTLSTITGQRFETRLKDLIKRALEVCSQVHNEQNDEIKIKDQASEQAVEPTELMEEKINLEKNVIGKIGELFQITPGEDCNPFIRGLIELYQAIKQSYVEEILTELHKSVDHENQGKLVNATQLAHAIESVSPTTAVTTERRSRSSRVSFTSNPISIDVSASIAWIMRSRFDAEKSADSIPMEILVSRIEGANLYPVAQNF</sequence>